<dbReference type="OrthoDB" id="9794275at2"/>
<dbReference type="AlphaFoldDB" id="A0A660HNC4"/>
<reference evidence="1 2" key="1">
    <citation type="journal article" date="2018" name="BMC Genomics">
        <title>Comparative genome analysis of jujube witches'-broom Phytoplasma, an obligate pathogen that causes jujube witches'-broom disease.</title>
        <authorList>
            <person name="Wang J."/>
            <person name="Song L."/>
            <person name="Jiao Q."/>
            <person name="Yang S."/>
            <person name="Gao R."/>
            <person name="Lu X."/>
            <person name="Zhou G."/>
        </authorList>
    </citation>
    <scope>NUCLEOTIDE SEQUENCE [LARGE SCALE GENOMIC DNA]</scope>
    <source>
        <strain evidence="1">Jwb-nky</strain>
    </source>
</reference>
<dbReference type="PANTHER" id="PTHR38456">
    <property type="entry name" value="CYCLIC DI-AMP RECEPTOR A"/>
    <property type="match status" value="1"/>
</dbReference>
<accession>A0A660HNC4</accession>
<keyword evidence="2" id="KW-1185">Reference proteome</keyword>
<evidence type="ECO:0000313" key="2">
    <source>
        <dbReference type="Proteomes" id="UP000272462"/>
    </source>
</evidence>
<dbReference type="InterPro" id="IPR011322">
    <property type="entry name" value="N-reg_PII-like_a/b"/>
</dbReference>
<dbReference type="EMBL" id="CP025121">
    <property type="protein sequence ID" value="AYJ01550.1"/>
    <property type="molecule type" value="Genomic_DNA"/>
</dbReference>
<name>A0A660HNC4_ZIZJU</name>
<dbReference type="InterPro" id="IPR015867">
    <property type="entry name" value="N-reg_PII/ATP_PRibTrfase_C"/>
</dbReference>
<dbReference type="PANTHER" id="PTHR38456:SF1">
    <property type="entry name" value="CYCLIC DI-AMP RECEPTOR A"/>
    <property type="match status" value="1"/>
</dbReference>
<dbReference type="SUPFAM" id="SSF54913">
    <property type="entry name" value="GlnB-like"/>
    <property type="match status" value="1"/>
</dbReference>
<dbReference type="InterPro" id="IPR010375">
    <property type="entry name" value="CdAMP_rec"/>
</dbReference>
<dbReference type="Proteomes" id="UP000272462">
    <property type="component" value="Chromosome"/>
</dbReference>
<dbReference type="KEGG" id="pzi:CWO85_00305"/>
<dbReference type="RefSeq" id="WP_121464240.1">
    <property type="nucleotide sequence ID" value="NZ_CP025121.1"/>
</dbReference>
<protein>
    <submittedName>
        <fullName evidence="1">Transcriptional regulator</fullName>
    </submittedName>
</protein>
<proteinExistence type="predicted"/>
<dbReference type="Gene3D" id="3.30.70.120">
    <property type="match status" value="1"/>
</dbReference>
<organism evidence="1 2">
    <name type="scientific">Ziziphus jujuba witches'-broom phytoplasma</name>
    <dbReference type="NCBI Taxonomy" id="135727"/>
    <lineage>
        <taxon>Bacteria</taxon>
        <taxon>Bacillati</taxon>
        <taxon>Mycoplasmatota</taxon>
        <taxon>Mollicutes</taxon>
        <taxon>Acholeplasmatales</taxon>
        <taxon>Acholeplasmataceae</taxon>
        <taxon>Candidatus Phytoplasma</taxon>
        <taxon>16SrV (Elm yellows group)</taxon>
    </lineage>
</organism>
<dbReference type="Pfam" id="PF06153">
    <property type="entry name" value="CdAMP_rec"/>
    <property type="match status" value="1"/>
</dbReference>
<sequence>MKLIIAIISNENANKVQTSLNQENIFNTRLTTKGGFLKETNTTFVIGIKKEKVEKVLDIFRKFSKTKTQLIPNNILNEMSVFAPLSSEVTIGGVTVFILDIEQFLKI</sequence>
<gene>
    <name evidence="1" type="ORF">CWO85_00305</name>
</gene>
<evidence type="ECO:0000313" key="1">
    <source>
        <dbReference type="EMBL" id="AYJ01550.1"/>
    </source>
</evidence>